<reference evidence="2 3" key="1">
    <citation type="submission" date="2018-04" db="EMBL/GenBank/DDBJ databases">
        <authorList>
            <person name="Zhang X."/>
            <person name="Yuan J."/>
            <person name="Li F."/>
            <person name="Xiang J."/>
        </authorList>
    </citation>
    <scope>NUCLEOTIDE SEQUENCE [LARGE SCALE GENOMIC DNA]</scope>
    <source>
        <tissue evidence="2">Muscle</tissue>
    </source>
</reference>
<dbReference type="EMBL" id="QCYY01002506">
    <property type="protein sequence ID" value="ROT69886.1"/>
    <property type="molecule type" value="Genomic_DNA"/>
</dbReference>
<evidence type="ECO:0000313" key="3">
    <source>
        <dbReference type="Proteomes" id="UP000283509"/>
    </source>
</evidence>
<proteinExistence type="predicted"/>
<gene>
    <name evidence="2" type="ORF">C7M84_011892</name>
</gene>
<comment type="caution">
    <text evidence="2">The sequence shown here is derived from an EMBL/GenBank/DDBJ whole genome shotgun (WGS) entry which is preliminary data.</text>
</comment>
<evidence type="ECO:0000313" key="2">
    <source>
        <dbReference type="EMBL" id="ROT69886.1"/>
    </source>
</evidence>
<dbReference type="Proteomes" id="UP000283509">
    <property type="component" value="Unassembled WGS sequence"/>
</dbReference>
<name>A0A3R7PKY3_PENVA</name>
<reference evidence="2 3" key="2">
    <citation type="submission" date="2019-01" db="EMBL/GenBank/DDBJ databases">
        <title>The decoding of complex shrimp genome reveals the adaptation for benthos swimmer, frequently molting mechanism and breeding impact on genome.</title>
        <authorList>
            <person name="Sun Y."/>
            <person name="Gao Y."/>
            <person name="Yu Y."/>
        </authorList>
    </citation>
    <scope>NUCLEOTIDE SEQUENCE [LARGE SCALE GENOMIC DNA]</scope>
    <source>
        <tissue evidence="2">Muscle</tissue>
    </source>
</reference>
<sequence>MKGRRDLLVGGRAVSVALGGGGQCGSLREWAVSWAVWVCRSSLYATVVGGLCGFAGVWGPERRFLGVSSAQFVILRYPRRARDPPALSLSRVISHPFSPTLRPPPPLSLSPTRRRRAAFESQPDHVTQPLLLKARFRLPSISLPHADAPVVSRPLRHPPSLTPSPPPPRPSPSLHPLPPPPDNRLQPPSPLPSHAHLQSSPDALPSLPCTPTPLHSAFNPAHFPSSSPPPPPFIPRRAGLTPDTSRGLTSDVREGREVLLDLSRQPSAPVSARHRTSHPQRSYYARVPFDLTPPTSARYDPTRRGGATRNPFPDKRQIFLDFYAFQTRREIMHIFRRRNEFEMYSTTLLPHSLRPPRPGLALGTRRGPRRHARDSHSRLISTSGDFLASGLLGLTQDSFPRLGLIQDSFLGAWDHSGLISFIPFPRLGLIQDSFPRLGLIQDSFQTHFQRLGLTGLISTPSGFLHPRLGLILGTYIHTHIHTRI</sequence>
<protein>
    <submittedName>
        <fullName evidence="2">Uncharacterized protein</fullName>
    </submittedName>
</protein>
<accession>A0A3R7PKY3</accession>
<organism evidence="2 3">
    <name type="scientific">Penaeus vannamei</name>
    <name type="common">Whiteleg shrimp</name>
    <name type="synonym">Litopenaeus vannamei</name>
    <dbReference type="NCBI Taxonomy" id="6689"/>
    <lineage>
        <taxon>Eukaryota</taxon>
        <taxon>Metazoa</taxon>
        <taxon>Ecdysozoa</taxon>
        <taxon>Arthropoda</taxon>
        <taxon>Crustacea</taxon>
        <taxon>Multicrustacea</taxon>
        <taxon>Malacostraca</taxon>
        <taxon>Eumalacostraca</taxon>
        <taxon>Eucarida</taxon>
        <taxon>Decapoda</taxon>
        <taxon>Dendrobranchiata</taxon>
        <taxon>Penaeoidea</taxon>
        <taxon>Penaeidae</taxon>
        <taxon>Penaeus</taxon>
    </lineage>
</organism>
<feature type="compositionally biased region" description="Pro residues" evidence="1">
    <location>
        <begin position="160"/>
        <end position="191"/>
    </location>
</feature>
<keyword evidence="3" id="KW-1185">Reference proteome</keyword>
<feature type="region of interest" description="Disordered" evidence="1">
    <location>
        <begin position="99"/>
        <end position="124"/>
    </location>
</feature>
<feature type="region of interest" description="Disordered" evidence="1">
    <location>
        <begin position="355"/>
        <end position="375"/>
    </location>
</feature>
<feature type="region of interest" description="Disordered" evidence="1">
    <location>
        <begin position="149"/>
        <end position="311"/>
    </location>
</feature>
<dbReference type="AlphaFoldDB" id="A0A3R7PKY3"/>
<evidence type="ECO:0000256" key="1">
    <source>
        <dbReference type="SAM" id="MobiDB-lite"/>
    </source>
</evidence>